<evidence type="ECO:0000313" key="2">
    <source>
        <dbReference type="EMBL" id="GBL78813.1"/>
    </source>
</evidence>
<proteinExistence type="predicted"/>
<evidence type="ECO:0000256" key="1">
    <source>
        <dbReference type="SAM" id="Phobius"/>
    </source>
</evidence>
<name>A0A4Y2AG78_ARAVE</name>
<reference evidence="2 3" key="1">
    <citation type="journal article" date="2019" name="Sci. Rep.">
        <title>Orb-weaving spider Araneus ventricosus genome elucidates the spidroin gene catalogue.</title>
        <authorList>
            <person name="Kono N."/>
            <person name="Nakamura H."/>
            <person name="Ohtoshi R."/>
            <person name="Moran D.A.P."/>
            <person name="Shinohara A."/>
            <person name="Yoshida Y."/>
            <person name="Fujiwara M."/>
            <person name="Mori M."/>
            <person name="Tomita M."/>
            <person name="Arakawa K."/>
        </authorList>
    </citation>
    <scope>NUCLEOTIDE SEQUENCE [LARGE SCALE GENOMIC DNA]</scope>
</reference>
<feature type="transmembrane region" description="Helical" evidence="1">
    <location>
        <begin position="65"/>
        <end position="84"/>
    </location>
</feature>
<evidence type="ECO:0008006" key="4">
    <source>
        <dbReference type="Google" id="ProtNLM"/>
    </source>
</evidence>
<protein>
    <recommendedName>
        <fullName evidence="4">Prohormone-1</fullName>
    </recommendedName>
</protein>
<keyword evidence="3" id="KW-1185">Reference proteome</keyword>
<keyword evidence="1" id="KW-0812">Transmembrane</keyword>
<dbReference type="OrthoDB" id="6412051at2759"/>
<accession>A0A4Y2AG78</accession>
<dbReference type="AlphaFoldDB" id="A0A4Y2AG78"/>
<evidence type="ECO:0000313" key="3">
    <source>
        <dbReference type="Proteomes" id="UP000499080"/>
    </source>
</evidence>
<keyword evidence="1" id="KW-0472">Membrane</keyword>
<dbReference type="EMBL" id="BGPR01000016">
    <property type="protein sequence ID" value="GBL78813.1"/>
    <property type="molecule type" value="Genomic_DNA"/>
</dbReference>
<organism evidence="2 3">
    <name type="scientific">Araneus ventricosus</name>
    <name type="common">Orbweaver spider</name>
    <name type="synonym">Epeira ventricosa</name>
    <dbReference type="NCBI Taxonomy" id="182803"/>
    <lineage>
        <taxon>Eukaryota</taxon>
        <taxon>Metazoa</taxon>
        <taxon>Ecdysozoa</taxon>
        <taxon>Arthropoda</taxon>
        <taxon>Chelicerata</taxon>
        <taxon>Arachnida</taxon>
        <taxon>Araneae</taxon>
        <taxon>Araneomorphae</taxon>
        <taxon>Entelegynae</taxon>
        <taxon>Araneoidea</taxon>
        <taxon>Araneidae</taxon>
        <taxon>Araneus</taxon>
    </lineage>
</organism>
<comment type="caution">
    <text evidence="2">The sequence shown here is derived from an EMBL/GenBank/DDBJ whole genome shotgun (WGS) entry which is preliminary data.</text>
</comment>
<dbReference type="Proteomes" id="UP000499080">
    <property type="component" value="Unassembled WGS sequence"/>
</dbReference>
<sequence length="152" mass="16956">MSYVNSYQNHHGLARSRPVHLNDSRCNSSSGEAGVLIAIIGHGPTPHLGEPVSNQLKAMKPTMKLSLVWMFAIISIGWTLSDMLDQEDKNIPSQYEVSPDENAMRNALVYYLLSRQAFSGMRNRQTSDSQRKRSSAYSKQCAFNAVSCFGKK</sequence>
<gene>
    <name evidence="2" type="ORF">AVEN_65345_1</name>
</gene>
<keyword evidence="1" id="KW-1133">Transmembrane helix</keyword>